<dbReference type="Proteomes" id="UP001597083">
    <property type="component" value="Unassembled WGS sequence"/>
</dbReference>
<dbReference type="InterPro" id="IPR015897">
    <property type="entry name" value="CHK_kinase-like"/>
</dbReference>
<dbReference type="PANTHER" id="PTHR23020">
    <property type="entry name" value="UNCHARACTERIZED NUCLEAR HORMONE RECEPTOR-RELATED"/>
    <property type="match status" value="1"/>
</dbReference>
<evidence type="ECO:0000313" key="3">
    <source>
        <dbReference type="Proteomes" id="UP001597083"/>
    </source>
</evidence>
<organism evidence="2 3">
    <name type="scientific">Actinomadura adrarensis</name>
    <dbReference type="NCBI Taxonomy" id="1819600"/>
    <lineage>
        <taxon>Bacteria</taxon>
        <taxon>Bacillati</taxon>
        <taxon>Actinomycetota</taxon>
        <taxon>Actinomycetes</taxon>
        <taxon>Streptosporangiales</taxon>
        <taxon>Thermomonosporaceae</taxon>
        <taxon>Actinomadura</taxon>
    </lineage>
</organism>
<dbReference type="SMART" id="SM00587">
    <property type="entry name" value="CHK"/>
    <property type="match status" value="1"/>
</dbReference>
<dbReference type="InterPro" id="IPR052961">
    <property type="entry name" value="Oxido-Kinase-like_Enzymes"/>
</dbReference>
<comment type="caution">
    <text evidence="2">The sequence shown here is derived from an EMBL/GenBank/DDBJ whole genome shotgun (WGS) entry which is preliminary data.</text>
</comment>
<reference evidence="3" key="1">
    <citation type="journal article" date="2019" name="Int. J. Syst. Evol. Microbiol.">
        <title>The Global Catalogue of Microorganisms (GCM) 10K type strain sequencing project: providing services to taxonomists for standard genome sequencing and annotation.</title>
        <authorList>
            <consortium name="The Broad Institute Genomics Platform"/>
            <consortium name="The Broad Institute Genome Sequencing Center for Infectious Disease"/>
            <person name="Wu L."/>
            <person name="Ma J."/>
        </authorList>
    </citation>
    <scope>NUCLEOTIDE SEQUENCE [LARGE SCALE GENOMIC DNA]</scope>
    <source>
        <strain evidence="3">JCM 31696</strain>
    </source>
</reference>
<sequence>GLDVGDAAASVTELAVLHAAGWENPALAVLDWLNRYDPAAVEFTAEMVTGMYAGFRDRYENDLAPKTITAIEEFLPRMASYLTDRQGPATLTHGDFRADNLLFGGPRPAVLDWQTCAFGSGALDLAYFLGSSLPTQARREHERTLVKGYHSVLTERGVKLDWDECWDGYRKHAFQGIVMGIGASMLVERTDRGDRMFCTMIDRHAAHIIDLNCLSLLP</sequence>
<feature type="non-terminal residue" evidence="2">
    <location>
        <position position="1"/>
    </location>
</feature>
<dbReference type="PANTHER" id="PTHR23020:SF41">
    <property type="entry name" value="AMINOGLYCOSIDE PHOSPHOTRANSFERASE DOMAIN-CONTAINING PROTEIN"/>
    <property type="match status" value="1"/>
</dbReference>
<gene>
    <name evidence="2" type="ORF">ACFQ07_23830</name>
</gene>
<name>A0ABW3CL53_9ACTN</name>
<dbReference type="InterPro" id="IPR004119">
    <property type="entry name" value="EcKL"/>
</dbReference>
<protein>
    <submittedName>
        <fullName evidence="2">Phosphotransferase</fullName>
    </submittedName>
</protein>
<proteinExistence type="predicted"/>
<dbReference type="Pfam" id="PF02958">
    <property type="entry name" value="EcKL"/>
    <property type="match status" value="1"/>
</dbReference>
<evidence type="ECO:0000313" key="2">
    <source>
        <dbReference type="EMBL" id="MFD0855291.1"/>
    </source>
</evidence>
<feature type="domain" description="CHK kinase-like" evidence="1">
    <location>
        <begin position="1"/>
        <end position="159"/>
    </location>
</feature>
<accession>A0ABW3CL53</accession>
<dbReference type="Gene3D" id="3.90.1200.10">
    <property type="match status" value="1"/>
</dbReference>
<dbReference type="InterPro" id="IPR011009">
    <property type="entry name" value="Kinase-like_dom_sf"/>
</dbReference>
<dbReference type="EMBL" id="JBHTIR010003493">
    <property type="protein sequence ID" value="MFD0855291.1"/>
    <property type="molecule type" value="Genomic_DNA"/>
</dbReference>
<evidence type="ECO:0000259" key="1">
    <source>
        <dbReference type="SMART" id="SM00587"/>
    </source>
</evidence>
<keyword evidence="3" id="KW-1185">Reference proteome</keyword>
<dbReference type="SUPFAM" id="SSF56112">
    <property type="entry name" value="Protein kinase-like (PK-like)"/>
    <property type="match status" value="1"/>
</dbReference>